<keyword evidence="4" id="KW-1185">Reference proteome</keyword>
<evidence type="ECO:0000313" key="4">
    <source>
        <dbReference type="Proteomes" id="UP000515150"/>
    </source>
</evidence>
<feature type="region of interest" description="Disordered" evidence="2">
    <location>
        <begin position="69"/>
        <end position="93"/>
    </location>
</feature>
<feature type="region of interest" description="Disordered" evidence="2">
    <location>
        <begin position="421"/>
        <end position="467"/>
    </location>
</feature>
<dbReference type="CTD" id="54854"/>
<sequence length="604" mass="67009">MSDFQDPMRDILPLSASSPEFLHCEKERRALEQLLGAGPEAFYGAVASERCGCFLSPQEVRLVSDWAQESGEDRGEDGGEEPDDLQSTYFPCQTDGPAPSLDLGWPERSPLAGNNSVTVHSSPPAEGEPPVRQIIRWHLQKAALAIAIVTDSLSDGLVIEDLHAAASRGVRVYIILNPRSVQESFALDKLKHPNMRVRILGGKCFRSRTGKAVVGEMKQKFLLLDVDTVIHGSYSLTWTDAHLHRQLITVLRGPVVDWFDREFRILYAASLPASSVRWAAGAHVERADQLTDLSELMLKQQLCVEPQIPDPPSPPADSFMDWEAMGAFQVFHDDAEQLDEPLFDGNTPVSDGSAENGNQCDMKRDDRNASSLTNHALDSSTFRDLNHFDSDPEPSPTEPELSEPTERWLKKLDRAISRELSKDTSTDLDHRTTTRRVDEQTQTLDRLSSSIQEEEESNVEETTSRVETAASRKPLILRVPVSGSCSSCSEVMRNIRMSGLLDTAPKSNLAQMSQSMMDLSAPNTEVNHDKKEAPLSSSSTTLFNPAPVTPASVLMRNRSNVKKPSQQSTPKTYLPITRSRSFSFYVGMNHMKPPIKEEGDNKNT</sequence>
<feature type="compositionally biased region" description="Polar residues" evidence="2">
    <location>
        <begin position="369"/>
        <end position="383"/>
    </location>
</feature>
<dbReference type="Proteomes" id="UP000515150">
    <property type="component" value="Chromosome 5"/>
</dbReference>
<reference evidence="5" key="1">
    <citation type="submission" date="2025-08" db="UniProtKB">
        <authorList>
            <consortium name="RefSeq"/>
        </authorList>
    </citation>
    <scope>IDENTIFICATION</scope>
</reference>
<feature type="region of interest" description="Disordered" evidence="2">
    <location>
        <begin position="339"/>
        <end position="407"/>
    </location>
</feature>
<feature type="compositionally biased region" description="Basic and acidic residues" evidence="2">
    <location>
        <begin position="421"/>
        <end position="439"/>
    </location>
</feature>
<evidence type="ECO:0000313" key="5">
    <source>
        <dbReference type="RefSeq" id="XP_029007882.1"/>
    </source>
</evidence>
<dbReference type="Pfam" id="PF07894">
    <property type="entry name" value="SACK1"/>
    <property type="match status" value="1"/>
</dbReference>
<dbReference type="SUPFAM" id="SSF56024">
    <property type="entry name" value="Phospholipase D/nuclease"/>
    <property type="match status" value="1"/>
</dbReference>
<dbReference type="PANTHER" id="PTHR16181:SF29">
    <property type="entry name" value="PROTEIN FAM83A-RELATED"/>
    <property type="match status" value="1"/>
</dbReference>
<name>A0A6P7MMH6_BETSP</name>
<dbReference type="KEGG" id="bspl:114856245"/>
<protein>
    <submittedName>
        <fullName evidence="5">Uncharacterized protein fam83e</fullName>
    </submittedName>
</protein>
<dbReference type="OrthoDB" id="8943940at2759"/>
<comment type="similarity">
    <text evidence="1">Belongs to the FAM83 family.</text>
</comment>
<evidence type="ECO:0000256" key="2">
    <source>
        <dbReference type="SAM" id="MobiDB-lite"/>
    </source>
</evidence>
<organism evidence="4 5">
    <name type="scientific">Betta splendens</name>
    <name type="common">Siamese fighting fish</name>
    <dbReference type="NCBI Taxonomy" id="158456"/>
    <lineage>
        <taxon>Eukaryota</taxon>
        <taxon>Metazoa</taxon>
        <taxon>Chordata</taxon>
        <taxon>Craniata</taxon>
        <taxon>Vertebrata</taxon>
        <taxon>Euteleostomi</taxon>
        <taxon>Actinopterygii</taxon>
        <taxon>Neopterygii</taxon>
        <taxon>Teleostei</taxon>
        <taxon>Neoteleostei</taxon>
        <taxon>Acanthomorphata</taxon>
        <taxon>Anabantaria</taxon>
        <taxon>Anabantiformes</taxon>
        <taxon>Anabantoidei</taxon>
        <taxon>Osphronemidae</taxon>
        <taxon>Betta</taxon>
    </lineage>
</organism>
<dbReference type="InterPro" id="IPR012461">
    <property type="entry name" value="SACK1"/>
</dbReference>
<dbReference type="AlphaFoldDB" id="A0A6P7MMH6"/>
<evidence type="ECO:0000256" key="1">
    <source>
        <dbReference type="ARBA" id="ARBA00006937"/>
    </source>
</evidence>
<evidence type="ECO:0000259" key="3">
    <source>
        <dbReference type="Pfam" id="PF07894"/>
    </source>
</evidence>
<dbReference type="PANTHER" id="PTHR16181">
    <property type="entry name" value="PROTEIN FAM83A-RELATED"/>
    <property type="match status" value="1"/>
</dbReference>
<feature type="domain" description="Scaffolding anchor of CK1" evidence="3">
    <location>
        <begin position="14"/>
        <end position="271"/>
    </location>
</feature>
<feature type="compositionally biased region" description="Polar residues" evidence="2">
    <location>
        <begin position="347"/>
        <end position="359"/>
    </location>
</feature>
<gene>
    <name evidence="5" type="primary">fam83e</name>
</gene>
<dbReference type="Gene3D" id="3.30.870.10">
    <property type="entry name" value="Endonuclease Chain A"/>
    <property type="match status" value="1"/>
</dbReference>
<dbReference type="RefSeq" id="XP_029007882.1">
    <property type="nucleotide sequence ID" value="XM_029152049.3"/>
</dbReference>
<dbReference type="InterPro" id="IPR050944">
    <property type="entry name" value="FAM83"/>
</dbReference>
<dbReference type="FunCoup" id="A0A6P7MMH6">
    <property type="interactions" value="1"/>
</dbReference>
<proteinExistence type="inferred from homology"/>
<dbReference type="GO" id="GO:0007165">
    <property type="term" value="P:signal transduction"/>
    <property type="evidence" value="ECO:0007669"/>
    <property type="project" value="TreeGrafter"/>
</dbReference>
<dbReference type="InParanoid" id="A0A6P7MMH6"/>
<dbReference type="GO" id="GO:0019901">
    <property type="term" value="F:protein kinase binding"/>
    <property type="evidence" value="ECO:0007669"/>
    <property type="project" value="TreeGrafter"/>
</dbReference>
<accession>A0A6P7MMH6</accession>
<dbReference type="GeneID" id="114856245"/>